<evidence type="ECO:0000259" key="11">
    <source>
        <dbReference type="PROSITE" id="PS50850"/>
    </source>
</evidence>
<feature type="transmembrane region" description="Helical" evidence="10">
    <location>
        <begin position="220"/>
        <end position="241"/>
    </location>
</feature>
<dbReference type="Gene3D" id="1.20.1250.20">
    <property type="entry name" value="MFS general substrate transporter like domains"/>
    <property type="match status" value="1"/>
</dbReference>
<comment type="similarity">
    <text evidence="2">Belongs to the major facilitator superfamily. TCR/Tet family.</text>
</comment>
<feature type="transmembrane region" description="Helical" evidence="10">
    <location>
        <begin position="287"/>
        <end position="309"/>
    </location>
</feature>
<evidence type="ECO:0000256" key="7">
    <source>
        <dbReference type="ARBA" id="ARBA00069956"/>
    </source>
</evidence>
<keyword evidence="13" id="KW-1185">Reference proteome</keyword>
<evidence type="ECO:0000256" key="5">
    <source>
        <dbReference type="ARBA" id="ARBA00023136"/>
    </source>
</evidence>
<feature type="transmembrane region" description="Helical" evidence="10">
    <location>
        <begin position="535"/>
        <end position="555"/>
    </location>
</feature>
<feature type="transmembrane region" description="Helical" evidence="10">
    <location>
        <begin position="261"/>
        <end position="281"/>
    </location>
</feature>
<dbReference type="Gene3D" id="1.20.1720.10">
    <property type="entry name" value="Multidrug resistance protein D"/>
    <property type="match status" value="1"/>
</dbReference>
<feature type="transmembrane region" description="Helical" evidence="10">
    <location>
        <begin position="68"/>
        <end position="96"/>
    </location>
</feature>
<evidence type="ECO:0000256" key="3">
    <source>
        <dbReference type="ARBA" id="ARBA00022692"/>
    </source>
</evidence>
<dbReference type="Proteomes" id="UP000256328">
    <property type="component" value="Unassembled WGS sequence"/>
</dbReference>
<dbReference type="InterPro" id="IPR036259">
    <property type="entry name" value="MFS_trans_sf"/>
</dbReference>
<gene>
    <name evidence="12" type="ORF">BP5796_03550</name>
</gene>
<proteinExistence type="inferred from homology"/>
<evidence type="ECO:0000313" key="12">
    <source>
        <dbReference type="EMBL" id="RDW87856.1"/>
    </source>
</evidence>
<dbReference type="FunFam" id="1.20.1720.10:FF:000014">
    <property type="entry name" value="MFS drug transporter, putative"/>
    <property type="match status" value="1"/>
</dbReference>
<feature type="transmembrane region" description="Helical" evidence="10">
    <location>
        <begin position="330"/>
        <end position="354"/>
    </location>
</feature>
<reference evidence="12 13" key="1">
    <citation type="journal article" date="2018" name="IMA Fungus">
        <title>IMA Genome-F 9: Draft genome sequence of Annulohypoxylon stygium, Aspergillus mulundensis, Berkeleyomyces basicola (syn. Thielaviopsis basicola), Ceratocystis smalleyi, two Cercospora beticola strains, Coleophoma cylindrospora, Fusarium fracticaudum, Phialophora cf. hyalina, and Morchella septimelata.</title>
        <authorList>
            <person name="Wingfield B.D."/>
            <person name="Bills G.F."/>
            <person name="Dong Y."/>
            <person name="Huang W."/>
            <person name="Nel W.J."/>
            <person name="Swalarsk-Parry B.S."/>
            <person name="Vaghefi N."/>
            <person name="Wilken P.M."/>
            <person name="An Z."/>
            <person name="de Beer Z.W."/>
            <person name="De Vos L."/>
            <person name="Chen L."/>
            <person name="Duong T.A."/>
            <person name="Gao Y."/>
            <person name="Hammerbacher A."/>
            <person name="Kikkert J.R."/>
            <person name="Li Y."/>
            <person name="Li H."/>
            <person name="Li K."/>
            <person name="Li Q."/>
            <person name="Liu X."/>
            <person name="Ma X."/>
            <person name="Naidoo K."/>
            <person name="Pethybridge S.J."/>
            <person name="Sun J."/>
            <person name="Steenkamp E.T."/>
            <person name="van der Nest M.A."/>
            <person name="van Wyk S."/>
            <person name="Wingfield M.J."/>
            <person name="Xiong C."/>
            <person name="Yue Q."/>
            <person name="Zhang X."/>
        </authorList>
    </citation>
    <scope>NUCLEOTIDE SEQUENCE [LARGE SCALE GENOMIC DNA]</scope>
    <source>
        <strain evidence="12 13">BP5796</strain>
    </source>
</reference>
<comment type="caution">
    <text evidence="12">The sequence shown here is derived from an EMBL/GenBank/DDBJ whole genome shotgun (WGS) entry which is preliminary data.</text>
</comment>
<dbReference type="GO" id="GO:0005774">
    <property type="term" value="C:vacuolar membrane"/>
    <property type="evidence" value="ECO:0007669"/>
    <property type="project" value="UniProtKB-SubCell"/>
</dbReference>
<feature type="transmembrane region" description="Helical" evidence="10">
    <location>
        <begin position="192"/>
        <end position="214"/>
    </location>
</feature>
<dbReference type="Pfam" id="PF07690">
    <property type="entry name" value="MFS_1"/>
    <property type="match status" value="1"/>
</dbReference>
<organism evidence="12 13">
    <name type="scientific">Coleophoma crateriformis</name>
    <dbReference type="NCBI Taxonomy" id="565419"/>
    <lineage>
        <taxon>Eukaryota</taxon>
        <taxon>Fungi</taxon>
        <taxon>Dikarya</taxon>
        <taxon>Ascomycota</taxon>
        <taxon>Pezizomycotina</taxon>
        <taxon>Leotiomycetes</taxon>
        <taxon>Helotiales</taxon>
        <taxon>Dermateaceae</taxon>
        <taxon>Coleophoma</taxon>
    </lineage>
</organism>
<keyword evidence="3 10" id="KW-0812">Transmembrane</keyword>
<evidence type="ECO:0000256" key="1">
    <source>
        <dbReference type="ARBA" id="ARBA00004128"/>
    </source>
</evidence>
<feature type="transmembrane region" description="Helical" evidence="10">
    <location>
        <begin position="366"/>
        <end position="387"/>
    </location>
</feature>
<name>A0A3D8SNJ3_9HELO</name>
<dbReference type="PANTHER" id="PTHR23501:SF102">
    <property type="entry name" value="DRUG TRANSPORTER, PUTATIVE (AFU_ORTHOLOGUE AFUA_3G08530)-RELATED"/>
    <property type="match status" value="1"/>
</dbReference>
<evidence type="ECO:0000256" key="8">
    <source>
        <dbReference type="ARBA" id="ARBA00083178"/>
    </source>
</evidence>
<feature type="transmembrane region" description="Helical" evidence="10">
    <location>
        <begin position="399"/>
        <end position="416"/>
    </location>
</feature>
<dbReference type="OrthoDB" id="10021397at2759"/>
<evidence type="ECO:0000256" key="9">
    <source>
        <dbReference type="SAM" id="MobiDB-lite"/>
    </source>
</evidence>
<keyword evidence="5 10" id="KW-0472">Membrane</keyword>
<evidence type="ECO:0000313" key="13">
    <source>
        <dbReference type="Proteomes" id="UP000256328"/>
    </source>
</evidence>
<dbReference type="GO" id="GO:0005886">
    <property type="term" value="C:plasma membrane"/>
    <property type="evidence" value="ECO:0007669"/>
    <property type="project" value="TreeGrafter"/>
</dbReference>
<sequence>MGVIEVVSNQEAVAVDSIHSVKPASIALNPTLEIDEVPTENKSMDGIHAAVEDINSSPPLPRTKLETFLLMSALSLANLLVALDTTIITTALAVISKDFQSSIGYSWIGTAYILATAVTTPIWAKFSDIWGRKPLLLIAIGLFFVGSLLCGFAVSMLMLILARVVQGLAGGGVSILVTICISDSFSMRERPLYFGIIGMTWAFASAIGPLLGGILTEKASWKWCFFINLPCSAFSFLIVFWRLRVHNPRTSIWNGLKAVDWLGSFLIIAGTLLFLLALQLGGVDYAWSSPLIISFLVTGILLALIFVVVEWKVARYPLMPLRTFYQPNNIAALGVAVLHSMVLTGGSFFLPLYFQGVLGASPLMSGAYLIPLALSLSIVNVLNGFAVRKTGQYLPAMRISTLFMALGFGLFIDLPAEYNWTKLIVYQIIAGIGIGPNFQCPLIALQASTPQADHAAGSSTFNFLRNLSASITIVISSSIFQNEMQKKQVKLKSQLGPTVAGLLDGKNAAANVQVINSLPPEQRFLARAELLNAMLGLWIMYMALAVAAFACSLFCRSVVLSEEHKMTTTGLGAEEEKRLAEKSPQQRFE</sequence>
<comment type="function">
    <text evidence="6">Efflux pump; part of the gene cluster that mediates the biosynthesis of dothistromin (DOTH), a polyketide toxin very similar in structure to the aflatoxin precursor, versicolorin B. One function of dotC may be to transport early-stage dothistromin biosynthetic intermediates from the cytoplasm into vacuoles, thereby affecting the rate of dothistromin production.</text>
</comment>
<dbReference type="FunFam" id="1.20.1250.20:FF:000196">
    <property type="entry name" value="MFS toxin efflux pump (AflT)"/>
    <property type="match status" value="1"/>
</dbReference>
<protein>
    <recommendedName>
        <fullName evidence="7">Efflux pump dotC</fullName>
    </recommendedName>
    <alternativeName>
        <fullName evidence="8">Dothistromin biosynthesis protein C</fullName>
    </alternativeName>
</protein>
<dbReference type="EMBL" id="PDLN01000004">
    <property type="protein sequence ID" value="RDW87856.1"/>
    <property type="molecule type" value="Genomic_DNA"/>
</dbReference>
<evidence type="ECO:0000256" key="10">
    <source>
        <dbReference type="SAM" id="Phobius"/>
    </source>
</evidence>
<dbReference type="AlphaFoldDB" id="A0A3D8SNJ3"/>
<feature type="transmembrane region" description="Helical" evidence="10">
    <location>
        <begin position="167"/>
        <end position="185"/>
    </location>
</feature>
<dbReference type="PANTHER" id="PTHR23501">
    <property type="entry name" value="MAJOR FACILITATOR SUPERFAMILY"/>
    <property type="match status" value="1"/>
</dbReference>
<dbReference type="SUPFAM" id="SSF103473">
    <property type="entry name" value="MFS general substrate transporter"/>
    <property type="match status" value="2"/>
</dbReference>
<dbReference type="PROSITE" id="PS50850">
    <property type="entry name" value="MFS"/>
    <property type="match status" value="1"/>
</dbReference>
<feature type="region of interest" description="Disordered" evidence="9">
    <location>
        <begin position="570"/>
        <end position="589"/>
    </location>
</feature>
<evidence type="ECO:0000256" key="4">
    <source>
        <dbReference type="ARBA" id="ARBA00022989"/>
    </source>
</evidence>
<dbReference type="InterPro" id="IPR011701">
    <property type="entry name" value="MFS"/>
</dbReference>
<comment type="subcellular location">
    <subcellularLocation>
        <location evidence="1">Vacuole membrane</location>
        <topology evidence="1">Multi-pass membrane protein</topology>
    </subcellularLocation>
</comment>
<dbReference type="CDD" id="cd17502">
    <property type="entry name" value="MFS_Azr1_MDR_like"/>
    <property type="match status" value="1"/>
</dbReference>
<keyword evidence="4 10" id="KW-1133">Transmembrane helix</keyword>
<feature type="transmembrane region" description="Helical" evidence="10">
    <location>
        <begin position="102"/>
        <end position="123"/>
    </location>
</feature>
<evidence type="ECO:0000256" key="6">
    <source>
        <dbReference type="ARBA" id="ARBA00057269"/>
    </source>
</evidence>
<evidence type="ECO:0000256" key="2">
    <source>
        <dbReference type="ARBA" id="ARBA00007520"/>
    </source>
</evidence>
<dbReference type="GO" id="GO:0022857">
    <property type="term" value="F:transmembrane transporter activity"/>
    <property type="evidence" value="ECO:0007669"/>
    <property type="project" value="InterPro"/>
</dbReference>
<feature type="transmembrane region" description="Helical" evidence="10">
    <location>
        <begin position="135"/>
        <end position="161"/>
    </location>
</feature>
<accession>A0A3D8SNJ3</accession>
<dbReference type="InterPro" id="IPR020846">
    <property type="entry name" value="MFS_dom"/>
</dbReference>
<feature type="domain" description="Major facilitator superfamily (MFS) profile" evidence="11">
    <location>
        <begin position="70"/>
        <end position="523"/>
    </location>
</feature>